<evidence type="ECO:0000259" key="3">
    <source>
        <dbReference type="Pfam" id="PF00881"/>
    </source>
</evidence>
<dbReference type="PANTHER" id="PTHR43673">
    <property type="entry name" value="NAD(P)H NITROREDUCTASE YDGI-RELATED"/>
    <property type="match status" value="1"/>
</dbReference>
<comment type="similarity">
    <text evidence="1">Belongs to the nitroreductase family.</text>
</comment>
<dbReference type="RefSeq" id="WP_002989923.1">
    <property type="nucleotide sequence ID" value="NC_004070.1"/>
</dbReference>
<protein>
    <submittedName>
        <fullName evidence="4">Putative NADH dehydrogenase</fullName>
    </submittedName>
</protein>
<evidence type="ECO:0000256" key="2">
    <source>
        <dbReference type="ARBA" id="ARBA00023002"/>
    </source>
</evidence>
<feature type="domain" description="Nitroreductase" evidence="3">
    <location>
        <begin position="8"/>
        <end position="180"/>
    </location>
</feature>
<dbReference type="KEGG" id="spg:SpyM3_0750"/>
<evidence type="ECO:0000256" key="1">
    <source>
        <dbReference type="ARBA" id="ARBA00007118"/>
    </source>
</evidence>
<name>A0A0H2UUB0_STRP3</name>
<accession>A0A0H2UUB0</accession>
<sequence>MKFLELNKKRHAIKTFNDQPVDYEDLRTAIEIATLAPSANNIQPWKFVVVQEKKAELAKGLPLANKVQVEQAQYVVALFSDTDLALRSRKIARIGVKSLPDDLIGYYMETLPPRFAAFNEVQTGEYLAINAGIVAMNLVLSLTDQKIASNIILGFDKSTTNEILDIDPRFRPELLITVGYSDEKPEPSYRLPVDEVIERR</sequence>
<dbReference type="SUPFAM" id="SSF55469">
    <property type="entry name" value="FMN-dependent nitroreductase-like"/>
    <property type="match status" value="1"/>
</dbReference>
<dbReference type="Proteomes" id="UP000000564">
    <property type="component" value="Chromosome"/>
</dbReference>
<dbReference type="InterPro" id="IPR000415">
    <property type="entry name" value="Nitroreductase-like"/>
</dbReference>
<dbReference type="Pfam" id="PF00881">
    <property type="entry name" value="Nitroreductase"/>
    <property type="match status" value="1"/>
</dbReference>
<dbReference type="AlphaFoldDB" id="A0A0H2UUB0"/>
<gene>
    <name evidence="4" type="ordered locus">SpyM3_0750</name>
</gene>
<dbReference type="InterPro" id="IPR029479">
    <property type="entry name" value="Nitroreductase"/>
</dbReference>
<dbReference type="GO" id="GO:0016491">
    <property type="term" value="F:oxidoreductase activity"/>
    <property type="evidence" value="ECO:0007669"/>
    <property type="project" value="UniProtKB-KW"/>
</dbReference>
<evidence type="ECO:0000313" key="4">
    <source>
        <dbReference type="EMBL" id="AAM79357.1"/>
    </source>
</evidence>
<dbReference type="Gene3D" id="3.40.109.10">
    <property type="entry name" value="NADH Oxidase"/>
    <property type="match status" value="1"/>
</dbReference>
<evidence type="ECO:0000313" key="5">
    <source>
        <dbReference type="Proteomes" id="UP000000564"/>
    </source>
</evidence>
<dbReference type="EMBL" id="AE014074">
    <property type="protein sequence ID" value="AAM79357.1"/>
    <property type="molecule type" value="Genomic_DNA"/>
</dbReference>
<keyword evidence="2" id="KW-0560">Oxidoreductase</keyword>
<reference evidence="4 5" key="1">
    <citation type="journal article" date="2002" name="Proc. Natl. Acad. Sci. U.S.A.">
        <title>Genome sequence of a serotype M3 strain of group A Streptococcus: phage-encoded toxins, the high-virulence phenotype, and clone emergence.</title>
        <authorList>
            <person name="Beres S.B."/>
            <person name="Sylva G.L."/>
            <person name="Barbian K.D."/>
            <person name="Lei B."/>
            <person name="Hoff J.S."/>
            <person name="Mammarella N.D."/>
            <person name="Liu M.Y."/>
            <person name="Smoot J.C."/>
            <person name="Porcella S.F."/>
            <person name="Parkins L.D."/>
            <person name="Campbell D.S."/>
            <person name="Smith T.M."/>
            <person name="McCormick J.K."/>
            <person name="Leung D.Y."/>
            <person name="Schlievert P.M."/>
            <person name="Musser J.M."/>
        </authorList>
    </citation>
    <scope>NUCLEOTIDE SEQUENCE [LARGE SCALE GENOMIC DNA]</scope>
    <source>
        <strain evidence="5">ATCC BAA-595 / MGAS315</strain>
    </source>
</reference>
<dbReference type="GeneID" id="69900919"/>
<dbReference type="PANTHER" id="PTHR43673:SF10">
    <property type="entry name" value="NADH DEHYDROGENASE_NAD(P)H NITROREDUCTASE XCC3605-RELATED"/>
    <property type="match status" value="1"/>
</dbReference>
<proteinExistence type="inferred from homology"/>
<dbReference type="HOGENOM" id="CLU_070764_4_5_9"/>
<organism evidence="4 5">
    <name type="scientific">Streptococcus pyogenes serotype M3 (strain ATCC BAA-595 / MGAS315)</name>
    <dbReference type="NCBI Taxonomy" id="198466"/>
    <lineage>
        <taxon>Bacteria</taxon>
        <taxon>Bacillati</taxon>
        <taxon>Bacillota</taxon>
        <taxon>Bacilli</taxon>
        <taxon>Lactobacillales</taxon>
        <taxon>Streptococcaceae</taxon>
        <taxon>Streptococcus</taxon>
    </lineage>
</organism>